<gene>
    <name evidence="1" type="ORF">B296_00001015</name>
</gene>
<name>A0A427AZG0_ENSVE</name>
<proteinExistence type="predicted"/>
<organism evidence="1 2">
    <name type="scientific">Ensete ventricosum</name>
    <name type="common">Abyssinian banana</name>
    <name type="synonym">Musa ensete</name>
    <dbReference type="NCBI Taxonomy" id="4639"/>
    <lineage>
        <taxon>Eukaryota</taxon>
        <taxon>Viridiplantae</taxon>
        <taxon>Streptophyta</taxon>
        <taxon>Embryophyta</taxon>
        <taxon>Tracheophyta</taxon>
        <taxon>Spermatophyta</taxon>
        <taxon>Magnoliopsida</taxon>
        <taxon>Liliopsida</taxon>
        <taxon>Zingiberales</taxon>
        <taxon>Musaceae</taxon>
        <taxon>Ensete</taxon>
    </lineage>
</organism>
<evidence type="ECO:0000313" key="1">
    <source>
        <dbReference type="EMBL" id="RRT81486.1"/>
    </source>
</evidence>
<dbReference type="Gene3D" id="2.30.29.30">
    <property type="entry name" value="Pleckstrin-homology domain (PH domain)/Phosphotyrosine-binding domain (PTB)"/>
    <property type="match status" value="1"/>
</dbReference>
<dbReference type="InterPro" id="IPR011993">
    <property type="entry name" value="PH-like_dom_sf"/>
</dbReference>
<dbReference type="EMBL" id="AMZH03000900">
    <property type="protein sequence ID" value="RRT81486.1"/>
    <property type="molecule type" value="Genomic_DNA"/>
</dbReference>
<sequence length="161" mass="17066">MPHPLCCISIDCPELGGRSPPVPANPPPGRRCEVSSVAVAGVLCKWTNIGKGWRYRWFSLQSGVLSYSKIRRGDPPLVPGGGGVRLIGSAASLFSHPAAAPGGRRARKPVPVVRLKVNDDTTDQLIRYGFALLSGKASYRAVHIGSSTDWYVDCSLPGGTA</sequence>
<evidence type="ECO:0008006" key="3">
    <source>
        <dbReference type="Google" id="ProtNLM"/>
    </source>
</evidence>
<dbReference type="SUPFAM" id="SSF50729">
    <property type="entry name" value="PH domain-like"/>
    <property type="match status" value="1"/>
</dbReference>
<evidence type="ECO:0000313" key="2">
    <source>
        <dbReference type="Proteomes" id="UP000287651"/>
    </source>
</evidence>
<reference evidence="1 2" key="1">
    <citation type="journal article" date="2014" name="Agronomy (Basel)">
        <title>A Draft Genome Sequence for Ensete ventricosum, the Drought-Tolerant Tree Against Hunger.</title>
        <authorList>
            <person name="Harrison J."/>
            <person name="Moore K.A."/>
            <person name="Paszkiewicz K."/>
            <person name="Jones T."/>
            <person name="Grant M."/>
            <person name="Ambacheew D."/>
            <person name="Muzemil S."/>
            <person name="Studholme D.J."/>
        </authorList>
    </citation>
    <scope>NUCLEOTIDE SEQUENCE [LARGE SCALE GENOMIC DNA]</scope>
</reference>
<dbReference type="Proteomes" id="UP000287651">
    <property type="component" value="Unassembled WGS sequence"/>
</dbReference>
<accession>A0A427AZG0</accession>
<comment type="caution">
    <text evidence="1">The sequence shown here is derived from an EMBL/GenBank/DDBJ whole genome shotgun (WGS) entry which is preliminary data.</text>
</comment>
<dbReference type="AlphaFoldDB" id="A0A427AZG0"/>
<protein>
    <recommendedName>
        <fullName evidence="3">PH domain-containing protein</fullName>
    </recommendedName>
</protein>